<reference evidence="2 3" key="1">
    <citation type="journal article" date="2012" name="New Phytol.">
        <title>Insight into trade-off between wood decay and parasitism from the genome of a fungal forest pathogen.</title>
        <authorList>
            <person name="Olson A."/>
            <person name="Aerts A."/>
            <person name="Asiegbu F."/>
            <person name="Belbahri L."/>
            <person name="Bouzid O."/>
            <person name="Broberg A."/>
            <person name="Canback B."/>
            <person name="Coutinho P.M."/>
            <person name="Cullen D."/>
            <person name="Dalman K."/>
            <person name="Deflorio G."/>
            <person name="van Diepen L.T."/>
            <person name="Dunand C."/>
            <person name="Duplessis S."/>
            <person name="Durling M."/>
            <person name="Gonthier P."/>
            <person name="Grimwood J."/>
            <person name="Fossdal C.G."/>
            <person name="Hansson D."/>
            <person name="Henrissat B."/>
            <person name="Hietala A."/>
            <person name="Himmelstrand K."/>
            <person name="Hoffmeister D."/>
            <person name="Hogberg N."/>
            <person name="James T.Y."/>
            <person name="Karlsson M."/>
            <person name="Kohler A."/>
            <person name="Kues U."/>
            <person name="Lee Y.H."/>
            <person name="Lin Y.C."/>
            <person name="Lind M."/>
            <person name="Lindquist E."/>
            <person name="Lombard V."/>
            <person name="Lucas S."/>
            <person name="Lunden K."/>
            <person name="Morin E."/>
            <person name="Murat C."/>
            <person name="Park J."/>
            <person name="Raffaello T."/>
            <person name="Rouze P."/>
            <person name="Salamov A."/>
            <person name="Schmutz J."/>
            <person name="Solheim H."/>
            <person name="Stahlberg J."/>
            <person name="Velez H."/>
            <person name="de Vries R.P."/>
            <person name="Wiebenga A."/>
            <person name="Woodward S."/>
            <person name="Yakovlev I."/>
            <person name="Garbelotto M."/>
            <person name="Martin F."/>
            <person name="Grigoriev I.V."/>
            <person name="Stenlid J."/>
        </authorList>
    </citation>
    <scope>NUCLEOTIDE SEQUENCE [LARGE SCALE GENOMIC DNA]</scope>
    <source>
        <strain evidence="2 3">TC 32-1</strain>
    </source>
</reference>
<dbReference type="eggNOG" id="ENOG502SCQC">
    <property type="taxonomic scope" value="Eukaryota"/>
</dbReference>
<dbReference type="Proteomes" id="UP000030671">
    <property type="component" value="Unassembled WGS sequence"/>
</dbReference>
<name>W4KNN1_HETIT</name>
<keyword evidence="3" id="KW-1185">Reference proteome</keyword>
<organism evidence="2 3">
    <name type="scientific">Heterobasidion irregulare (strain TC 32-1)</name>
    <dbReference type="NCBI Taxonomy" id="747525"/>
    <lineage>
        <taxon>Eukaryota</taxon>
        <taxon>Fungi</taxon>
        <taxon>Dikarya</taxon>
        <taxon>Basidiomycota</taxon>
        <taxon>Agaricomycotina</taxon>
        <taxon>Agaricomycetes</taxon>
        <taxon>Russulales</taxon>
        <taxon>Bondarzewiaceae</taxon>
        <taxon>Heterobasidion</taxon>
        <taxon>Heterobasidion annosum species complex</taxon>
    </lineage>
</organism>
<dbReference type="KEGG" id="hir:HETIRDRAFT_447353"/>
<dbReference type="OrthoDB" id="3269398at2759"/>
<dbReference type="HOGENOM" id="CLU_763030_0_0_1"/>
<accession>W4KNN1</accession>
<gene>
    <name evidence="2" type="ORF">HETIRDRAFT_447353</name>
</gene>
<sequence length="363" mass="39730">MVHLSIDQEGFRDIRPVFKLVGYSRPPECETAPISLNVHLNSAQADFMPLKRQSFIFHHATLDTPPILRRLTINGDESHDYISRQAYLSLRANGAYSVHGAESSHVDRHHAECTNLAWKFDYLVGDRRADNGKLVPGEKTFTPLGFSCSPGLLHPAHRKKIRLMHIVKKSVVPKLTAEKLEPPAPPCSLRPSVRPGDTHSISFGPSSPPHPSTRMGFLSHRRARSQVSKQPDAAAHDLSKNWEHISSISNTLHATFRRTSTRSRSADYSSYPASREPSDIPTSGLGHAAPRSGGSSLPTRFSGDIALDRKILPATMLATLLSDPSETGLAGPTATHASNLAGNIQPLRPPNHHTRTSTSHRGS</sequence>
<dbReference type="AlphaFoldDB" id="W4KNN1"/>
<feature type="region of interest" description="Disordered" evidence="1">
    <location>
        <begin position="257"/>
        <end position="297"/>
    </location>
</feature>
<dbReference type="RefSeq" id="XP_009540663.1">
    <property type="nucleotide sequence ID" value="XM_009542368.1"/>
</dbReference>
<evidence type="ECO:0000256" key="1">
    <source>
        <dbReference type="SAM" id="MobiDB-lite"/>
    </source>
</evidence>
<dbReference type="InParanoid" id="W4KNN1"/>
<evidence type="ECO:0000313" key="3">
    <source>
        <dbReference type="Proteomes" id="UP000030671"/>
    </source>
</evidence>
<protein>
    <submittedName>
        <fullName evidence="2">Uncharacterized protein</fullName>
    </submittedName>
</protein>
<evidence type="ECO:0000313" key="2">
    <source>
        <dbReference type="EMBL" id="ETW86661.1"/>
    </source>
</evidence>
<feature type="region of interest" description="Disordered" evidence="1">
    <location>
        <begin position="181"/>
        <end position="236"/>
    </location>
</feature>
<proteinExistence type="predicted"/>
<dbReference type="GeneID" id="20675768"/>
<dbReference type="EMBL" id="KI925454">
    <property type="protein sequence ID" value="ETW86661.1"/>
    <property type="molecule type" value="Genomic_DNA"/>
</dbReference>
<feature type="region of interest" description="Disordered" evidence="1">
    <location>
        <begin position="325"/>
        <end position="363"/>
    </location>
</feature>